<evidence type="ECO:0000313" key="8">
    <source>
        <dbReference type="EMBL" id="OOP59064.1"/>
    </source>
</evidence>
<dbReference type="EC" id="2.1.1.-" evidence="6"/>
<dbReference type="OrthoDB" id="9808773at2"/>
<keyword evidence="3 6" id="KW-0489">Methyltransferase</keyword>
<proteinExistence type="inferred from homology"/>
<evidence type="ECO:0000313" key="9">
    <source>
        <dbReference type="Proteomes" id="UP000189722"/>
    </source>
</evidence>
<evidence type="ECO:0000256" key="4">
    <source>
        <dbReference type="ARBA" id="ARBA00022679"/>
    </source>
</evidence>
<dbReference type="PANTHER" id="PTHR31760:SF0">
    <property type="entry name" value="S-ADENOSYL-L-METHIONINE-DEPENDENT METHYLTRANSFERASES SUPERFAMILY PROTEIN"/>
    <property type="match status" value="1"/>
</dbReference>
<comment type="subcellular location">
    <subcellularLocation>
        <location evidence="6">Cytoplasm</location>
    </subcellularLocation>
</comment>
<dbReference type="EMBL" id="MWKN01000040">
    <property type="protein sequence ID" value="OOP59064.1"/>
    <property type="molecule type" value="Genomic_DNA"/>
</dbReference>
<keyword evidence="1 6" id="KW-0963">Cytoplasm</keyword>
<dbReference type="Proteomes" id="UP001383392">
    <property type="component" value="Unassembled WGS sequence"/>
</dbReference>
<evidence type="ECO:0000256" key="3">
    <source>
        <dbReference type="ARBA" id="ARBA00022603"/>
    </source>
</evidence>
<dbReference type="PANTHER" id="PTHR31760">
    <property type="entry name" value="S-ADENOSYL-L-METHIONINE-DEPENDENT METHYLTRANSFERASES SUPERFAMILY PROTEIN"/>
    <property type="match status" value="1"/>
</dbReference>
<dbReference type="NCBIfam" id="TIGR00138">
    <property type="entry name" value="rsmG_gidB"/>
    <property type="match status" value="1"/>
</dbReference>
<comment type="caution">
    <text evidence="8">The sequence shown here is derived from an EMBL/GenBank/DDBJ whole genome shotgun (WGS) entry which is preliminary data.</text>
</comment>
<dbReference type="AlphaFoldDB" id="A0A1S9M1H4"/>
<comment type="similarity">
    <text evidence="6">Belongs to the methyltransferase superfamily. RNA methyltransferase RsmG family.</text>
</comment>
<feature type="binding site" evidence="6">
    <location>
        <begin position="123"/>
        <end position="124"/>
    </location>
    <ligand>
        <name>S-adenosyl-L-methionine</name>
        <dbReference type="ChEBI" id="CHEBI:59789"/>
    </ligand>
</feature>
<sequence length="205" mass="23986">MYKSCLQKKFKLNQFQMMKFHTYAMCLSNYNNQINLTSILEPELIYIKHFYDSLLVSSLVDFNQINSLCDMGTGAGFPGIPLKIAFPHLNLILIESSYKKTIFLKSLVKKISLQNVYIYNQKIEKHHLRYDYLIARALGRLNIILKLVYPLLNNQGSFIAMKGPNYDREFISDKIFDKFRLKDKQMLDLPNQIGTRVNLLFSKLI</sequence>
<dbReference type="EMBL" id="JAOSJG010000020">
    <property type="protein sequence ID" value="MEK0309251.1"/>
    <property type="molecule type" value="Genomic_DNA"/>
</dbReference>
<organism evidence="8 9">
    <name type="scientific">Candidatus Phytoplasma citri</name>
    <dbReference type="NCBI Taxonomy" id="180978"/>
    <lineage>
        <taxon>Bacteria</taxon>
        <taxon>Bacillati</taxon>
        <taxon>Mycoplasmatota</taxon>
        <taxon>Mollicutes</taxon>
        <taxon>Acholeplasmatales</taxon>
        <taxon>Acholeplasmataceae</taxon>
        <taxon>Candidatus Phytoplasma</taxon>
        <taxon>16SrII (Peanut WB group)</taxon>
    </lineage>
</organism>
<feature type="binding site" evidence="6">
    <location>
        <position position="72"/>
    </location>
    <ligand>
        <name>S-adenosyl-L-methionine</name>
        <dbReference type="ChEBI" id="CHEBI:59789"/>
    </ligand>
</feature>
<dbReference type="PIRSF" id="PIRSF003078">
    <property type="entry name" value="GidB"/>
    <property type="match status" value="1"/>
</dbReference>
<keyword evidence="2 6" id="KW-0698">rRNA processing</keyword>
<dbReference type="HAMAP" id="MF_00074">
    <property type="entry name" value="16SrRNA_methyltr_G"/>
    <property type="match status" value="1"/>
</dbReference>
<evidence type="ECO:0000256" key="2">
    <source>
        <dbReference type="ARBA" id="ARBA00022552"/>
    </source>
</evidence>
<dbReference type="SUPFAM" id="SSF53335">
    <property type="entry name" value="S-adenosyl-L-methionine-dependent methyltransferases"/>
    <property type="match status" value="1"/>
</dbReference>
<dbReference type="RefSeq" id="WP_078123044.1">
    <property type="nucleotide sequence ID" value="NZ_JAOSJG010000020.1"/>
</dbReference>
<accession>A0A1S9M1H4</accession>
<keyword evidence="4 6" id="KW-0808">Transferase</keyword>
<dbReference type="Proteomes" id="UP000189722">
    <property type="component" value="Unassembled WGS sequence"/>
</dbReference>
<keyword evidence="5 6" id="KW-0949">S-adenosyl-L-methionine</keyword>
<keyword evidence="10" id="KW-1185">Reference proteome</keyword>
<dbReference type="InterPro" id="IPR029063">
    <property type="entry name" value="SAM-dependent_MTases_sf"/>
</dbReference>
<protein>
    <recommendedName>
        <fullName evidence="6">Ribosomal RNA small subunit methyltransferase G</fullName>
        <ecNumber evidence="6">2.1.1.-</ecNumber>
    </recommendedName>
    <alternativeName>
        <fullName evidence="6">16S rRNA 7-methylguanosine methyltransferase</fullName>
        <shortName evidence="6">16S rRNA m7G methyltransferase</shortName>
    </alternativeName>
</protein>
<dbReference type="STRING" id="180978.B2G44_01250"/>
<comment type="function">
    <text evidence="6">Specifically methylates the N7 position of a guanine in 16S rRNA.</text>
</comment>
<dbReference type="Pfam" id="PF02527">
    <property type="entry name" value="GidB"/>
    <property type="match status" value="1"/>
</dbReference>
<evidence type="ECO:0000313" key="7">
    <source>
        <dbReference type="EMBL" id="MEK0309251.1"/>
    </source>
</evidence>
<evidence type="ECO:0000313" key="10">
    <source>
        <dbReference type="Proteomes" id="UP001383392"/>
    </source>
</evidence>
<feature type="binding site" evidence="6">
    <location>
        <begin position="95"/>
        <end position="97"/>
    </location>
    <ligand>
        <name>S-adenosyl-L-methionine</name>
        <dbReference type="ChEBI" id="CHEBI:59789"/>
    </ligand>
</feature>
<dbReference type="GO" id="GO:0005829">
    <property type="term" value="C:cytosol"/>
    <property type="evidence" value="ECO:0007669"/>
    <property type="project" value="TreeGrafter"/>
</dbReference>
<dbReference type="Gene3D" id="3.40.50.150">
    <property type="entry name" value="Vaccinia Virus protein VP39"/>
    <property type="match status" value="1"/>
</dbReference>
<feature type="binding site" evidence="6">
    <location>
        <position position="77"/>
    </location>
    <ligand>
        <name>S-adenosyl-L-methionine</name>
        <dbReference type="ChEBI" id="CHEBI:59789"/>
    </ligand>
</feature>
<dbReference type="GO" id="GO:0070043">
    <property type="term" value="F:rRNA (guanine-N7-)-methyltransferase activity"/>
    <property type="evidence" value="ECO:0007669"/>
    <property type="project" value="UniProtKB-UniRule"/>
</dbReference>
<feature type="binding site" evidence="6">
    <location>
        <position position="136"/>
    </location>
    <ligand>
        <name>S-adenosyl-L-methionine</name>
        <dbReference type="ChEBI" id="CHEBI:59789"/>
    </ligand>
</feature>
<evidence type="ECO:0000256" key="6">
    <source>
        <dbReference type="HAMAP-Rule" id="MF_00074"/>
    </source>
</evidence>
<dbReference type="InterPro" id="IPR003682">
    <property type="entry name" value="rRNA_ssu_MeTfrase_G"/>
</dbReference>
<reference evidence="7 10" key="2">
    <citation type="journal article" date="2023" name="Int. J. Syst. Evol. Microbiol.">
        <title>The observation of taxonomic boundaries for the 16SrII and 16SrXXV phytoplasmas using genome-based delimitation.</title>
        <authorList>
            <person name="Rodrigues Jardim B."/>
            <person name="Tran-Nguyen L.T.T."/>
            <person name="Gambley C."/>
            <person name="Al-Sadi A.M."/>
            <person name="Al-Subhi A.M."/>
            <person name="Foissac X."/>
            <person name="Salar P."/>
            <person name="Cai H."/>
            <person name="Yang J.Y."/>
            <person name="Davis R."/>
            <person name="Jones L."/>
            <person name="Rodoni B."/>
            <person name="Constable F.E."/>
        </authorList>
    </citation>
    <scope>NUCLEOTIDE SEQUENCE [LARGE SCALE GENOMIC DNA]</scope>
    <source>
        <strain evidence="7">BAWM-OMN-P75</strain>
    </source>
</reference>
<evidence type="ECO:0000256" key="5">
    <source>
        <dbReference type="ARBA" id="ARBA00022691"/>
    </source>
</evidence>
<gene>
    <name evidence="6 7" type="primary">rsmG</name>
    <name evidence="8" type="ORF">B2G44_01250</name>
    <name evidence="7" type="ORF">OC712_02025</name>
</gene>
<evidence type="ECO:0000256" key="1">
    <source>
        <dbReference type="ARBA" id="ARBA00022490"/>
    </source>
</evidence>
<reference evidence="8 9" key="1">
    <citation type="submission" date="2017-02" db="EMBL/GenBank/DDBJ databases">
        <title>A draft genome of 'Candidatus Phytoplasma aurantifolia' the agent of the witches-broom disease of lime.</title>
        <authorList>
            <person name="Foissac X."/>
            <person name="Carle P."/>
        </authorList>
    </citation>
    <scope>NUCLEOTIDE SEQUENCE [LARGE SCALE GENOMIC DNA]</scope>
    <source>
        <strain evidence="8 9">WBDL</strain>
    </source>
</reference>
<name>A0A1S9M1H4_9MOLU</name>